<evidence type="ECO:0000313" key="3">
    <source>
        <dbReference type="Proteomes" id="UP000553776"/>
    </source>
</evidence>
<feature type="non-terminal residue" evidence="2">
    <location>
        <position position="1"/>
    </location>
</feature>
<dbReference type="AlphaFoldDB" id="A0A841TUK4"/>
<protein>
    <submittedName>
        <fullName evidence="2">DUF4367 domain-containing protein</fullName>
    </submittedName>
</protein>
<comment type="caution">
    <text evidence="2">The sequence shown here is derived from an EMBL/GenBank/DDBJ whole genome shotgun (WGS) entry which is preliminary data.</text>
</comment>
<proteinExistence type="predicted"/>
<dbReference type="Pfam" id="PF14285">
    <property type="entry name" value="DUF4367"/>
    <property type="match status" value="1"/>
</dbReference>
<name>A0A841TUK4_9BACL</name>
<feature type="domain" description="DUF4367" evidence="1">
    <location>
        <begin position="6"/>
        <end position="53"/>
    </location>
</feature>
<gene>
    <name evidence="2" type="ORF">H7B90_04845</name>
</gene>
<dbReference type="InterPro" id="IPR025377">
    <property type="entry name" value="DUF4367"/>
</dbReference>
<evidence type="ECO:0000259" key="1">
    <source>
        <dbReference type="Pfam" id="PF14285"/>
    </source>
</evidence>
<reference evidence="2 3" key="1">
    <citation type="submission" date="2020-08" db="EMBL/GenBank/DDBJ databases">
        <title>Cohnella phylogeny.</title>
        <authorList>
            <person name="Dunlap C."/>
        </authorList>
    </citation>
    <scope>NUCLEOTIDE SEQUENCE [LARGE SCALE GENOMIC DNA]</scope>
    <source>
        <strain evidence="2 3">DSM 25239</strain>
    </source>
</reference>
<sequence length="54" mass="5750">CAFEIQVNVKGQTGFLFLTKDGRSSLDYMTGNILISISGGLAEDDIIKVADNIG</sequence>
<dbReference type="EMBL" id="JACJVR010000015">
    <property type="protein sequence ID" value="MBB6690728.1"/>
    <property type="molecule type" value="Genomic_DNA"/>
</dbReference>
<dbReference type="Proteomes" id="UP000553776">
    <property type="component" value="Unassembled WGS sequence"/>
</dbReference>
<organism evidence="2 3">
    <name type="scientific">Cohnella xylanilytica</name>
    <dbReference type="NCBI Taxonomy" id="557555"/>
    <lineage>
        <taxon>Bacteria</taxon>
        <taxon>Bacillati</taxon>
        <taxon>Bacillota</taxon>
        <taxon>Bacilli</taxon>
        <taxon>Bacillales</taxon>
        <taxon>Paenibacillaceae</taxon>
        <taxon>Cohnella</taxon>
    </lineage>
</organism>
<evidence type="ECO:0000313" key="2">
    <source>
        <dbReference type="EMBL" id="MBB6690728.1"/>
    </source>
</evidence>
<keyword evidence="3" id="KW-1185">Reference proteome</keyword>
<accession>A0A841TUK4</accession>